<gene>
    <name evidence="2" type="ORF">SAE02_23640</name>
</gene>
<evidence type="ECO:0000313" key="2">
    <source>
        <dbReference type="EMBL" id="GEO38216.1"/>
    </source>
</evidence>
<comment type="caution">
    <text evidence="2">The sequence shown here is derived from an EMBL/GenBank/DDBJ whole genome shotgun (WGS) entry which is preliminary data.</text>
</comment>
<proteinExistence type="predicted"/>
<feature type="domain" description="YjiS-like" evidence="1">
    <location>
        <begin position="4"/>
        <end position="34"/>
    </location>
</feature>
<evidence type="ECO:0000313" key="3">
    <source>
        <dbReference type="Proteomes" id="UP000321523"/>
    </source>
</evidence>
<dbReference type="EMBL" id="BJYZ01000009">
    <property type="protein sequence ID" value="GEO38216.1"/>
    <property type="molecule type" value="Genomic_DNA"/>
</dbReference>
<evidence type="ECO:0000259" key="1">
    <source>
        <dbReference type="Pfam" id="PF06568"/>
    </source>
</evidence>
<accession>A0A512DP27</accession>
<dbReference type="OrthoDB" id="7167455at2"/>
<organism evidence="2 3">
    <name type="scientific">Skermanella aerolata</name>
    <dbReference type="NCBI Taxonomy" id="393310"/>
    <lineage>
        <taxon>Bacteria</taxon>
        <taxon>Pseudomonadati</taxon>
        <taxon>Pseudomonadota</taxon>
        <taxon>Alphaproteobacteria</taxon>
        <taxon>Rhodospirillales</taxon>
        <taxon>Azospirillaceae</taxon>
        <taxon>Skermanella</taxon>
    </lineage>
</organism>
<dbReference type="AlphaFoldDB" id="A0A512DP27"/>
<reference evidence="2 3" key="1">
    <citation type="submission" date="2019-07" db="EMBL/GenBank/DDBJ databases">
        <title>Whole genome shotgun sequence of Skermanella aerolata NBRC 106429.</title>
        <authorList>
            <person name="Hosoyama A."/>
            <person name="Uohara A."/>
            <person name="Ohji S."/>
            <person name="Ichikawa N."/>
        </authorList>
    </citation>
    <scope>NUCLEOTIDE SEQUENCE [LARGE SCALE GENOMIC DNA]</scope>
    <source>
        <strain evidence="2 3">NBRC 106429</strain>
    </source>
</reference>
<dbReference type="Pfam" id="PF06568">
    <property type="entry name" value="YjiS-like"/>
    <property type="match status" value="1"/>
</dbReference>
<dbReference type="Proteomes" id="UP000321523">
    <property type="component" value="Unassembled WGS sequence"/>
</dbReference>
<keyword evidence="3" id="KW-1185">Reference proteome</keyword>
<protein>
    <recommendedName>
        <fullName evidence="1">YjiS-like domain-containing protein</fullName>
    </recommendedName>
</protein>
<dbReference type="InterPro" id="IPR009506">
    <property type="entry name" value="YjiS-like"/>
</dbReference>
<name>A0A512DP27_9PROT</name>
<sequence>MIRIWRTLVRWWREAGTAATLHHLPDHVKKDIGLLADDPLLTLERIRGRKI</sequence>
<dbReference type="RefSeq" id="WP_147040356.1">
    <property type="nucleotide sequence ID" value="NZ_BJYZ01000009.1"/>
</dbReference>